<name>A0ABU0B0G1_9FIRM</name>
<dbReference type="SUPFAM" id="SSF52833">
    <property type="entry name" value="Thioredoxin-like"/>
    <property type="match status" value="1"/>
</dbReference>
<dbReference type="PANTHER" id="PTHR36450">
    <property type="entry name" value="THIOREDOXIN"/>
    <property type="match status" value="1"/>
</dbReference>
<feature type="domain" description="Thioredoxin-like fold" evidence="1">
    <location>
        <begin position="7"/>
        <end position="81"/>
    </location>
</feature>
<organism evidence="2 3">
    <name type="scientific">Desulfofundulus luciae</name>
    <dbReference type="NCBI Taxonomy" id="74702"/>
    <lineage>
        <taxon>Bacteria</taxon>
        <taxon>Bacillati</taxon>
        <taxon>Bacillota</taxon>
        <taxon>Clostridia</taxon>
        <taxon>Eubacteriales</taxon>
        <taxon>Peptococcaceae</taxon>
        <taxon>Desulfofundulus</taxon>
    </lineage>
</organism>
<protein>
    <submittedName>
        <fullName evidence="2">Small redox-active disulfide protein 2</fullName>
    </submittedName>
</protein>
<dbReference type="Pfam" id="PF13192">
    <property type="entry name" value="Thioredoxin_3"/>
    <property type="match status" value="1"/>
</dbReference>
<accession>A0ABU0B0G1</accession>
<reference evidence="2 3" key="1">
    <citation type="submission" date="2023-07" db="EMBL/GenBank/DDBJ databases">
        <title>Genomic Encyclopedia of Type Strains, Phase IV (KMG-IV): sequencing the most valuable type-strain genomes for metagenomic binning, comparative biology and taxonomic classification.</title>
        <authorList>
            <person name="Goeker M."/>
        </authorList>
    </citation>
    <scope>NUCLEOTIDE SEQUENCE [LARGE SCALE GENOMIC DNA]</scope>
    <source>
        <strain evidence="2 3">DSM 12396</strain>
    </source>
</reference>
<dbReference type="Gene3D" id="3.40.30.10">
    <property type="entry name" value="Glutaredoxin"/>
    <property type="match status" value="1"/>
</dbReference>
<sequence>MEVQIVMEIKIFGTGCPKCKALHQAVVETLNEMGLSADVKKVEKLDEIVQAGVMLTPGLMVNGKLKVFGKVPGKEDIKRYIEEEKQ</sequence>
<dbReference type="PIRSF" id="PIRSF037031">
    <property type="entry name" value="Redox_disulphide_2"/>
    <property type="match status" value="1"/>
</dbReference>
<gene>
    <name evidence="2" type="ORF">J2Z49_000512</name>
</gene>
<dbReference type="PANTHER" id="PTHR36450:SF1">
    <property type="entry name" value="THIOREDOXIN"/>
    <property type="match status" value="1"/>
</dbReference>
<dbReference type="Proteomes" id="UP001225644">
    <property type="component" value="Unassembled WGS sequence"/>
</dbReference>
<dbReference type="InterPro" id="IPR012336">
    <property type="entry name" value="Thioredoxin-like_fold"/>
</dbReference>
<evidence type="ECO:0000313" key="2">
    <source>
        <dbReference type="EMBL" id="MDQ0285411.1"/>
    </source>
</evidence>
<evidence type="ECO:0000313" key="3">
    <source>
        <dbReference type="Proteomes" id="UP001225644"/>
    </source>
</evidence>
<dbReference type="InterPro" id="IPR005243">
    <property type="entry name" value="THIRX-like_proc"/>
</dbReference>
<proteinExistence type="predicted"/>
<comment type="caution">
    <text evidence="2">The sequence shown here is derived from an EMBL/GenBank/DDBJ whole genome shotgun (WGS) entry which is preliminary data.</text>
</comment>
<dbReference type="NCBIfam" id="TIGR00412">
    <property type="entry name" value="redox_disulf_2"/>
    <property type="match status" value="1"/>
</dbReference>
<keyword evidence="3" id="KW-1185">Reference proteome</keyword>
<evidence type="ECO:0000259" key="1">
    <source>
        <dbReference type="Pfam" id="PF13192"/>
    </source>
</evidence>
<dbReference type="InterPro" id="IPR036249">
    <property type="entry name" value="Thioredoxin-like_sf"/>
</dbReference>
<dbReference type="EMBL" id="JAUSUX010000003">
    <property type="protein sequence ID" value="MDQ0285411.1"/>
    <property type="molecule type" value="Genomic_DNA"/>
</dbReference>